<dbReference type="EMBL" id="AQFT01000085">
    <property type="protein sequence ID" value="EMZ26120.1"/>
    <property type="molecule type" value="Genomic_DNA"/>
</dbReference>
<name>N2AIL4_9FIRM</name>
<organism evidence="1 2">
    <name type="scientific">Eubacterium plexicaudatum ASF492</name>
    <dbReference type="NCBI Taxonomy" id="1235802"/>
    <lineage>
        <taxon>Bacteria</taxon>
        <taxon>Bacillati</taxon>
        <taxon>Bacillota</taxon>
        <taxon>Clostridia</taxon>
        <taxon>Eubacteriales</taxon>
        <taxon>Eubacteriaceae</taxon>
        <taxon>Eubacterium</taxon>
    </lineage>
</organism>
<dbReference type="Proteomes" id="UP000012589">
    <property type="component" value="Unassembled WGS sequence"/>
</dbReference>
<dbReference type="SUPFAM" id="SSF63393">
    <property type="entry name" value="RNA polymerase subunits"/>
    <property type="match status" value="1"/>
</dbReference>
<comment type="caution">
    <text evidence="1">The sequence shown here is derived from an EMBL/GenBank/DDBJ whole genome shotgun (WGS) entry which is preliminary data.</text>
</comment>
<dbReference type="STRING" id="1235802.C823_02613"/>
<dbReference type="InterPro" id="IPR029040">
    <property type="entry name" value="RPABC4/Spt4"/>
</dbReference>
<reference evidence="1 2" key="1">
    <citation type="journal article" date="2014" name="Genome Announc.">
        <title>Draft genome sequences of the altered schaedler flora, a defined bacterial community from gnotobiotic mice.</title>
        <authorList>
            <person name="Wannemuehler M.J."/>
            <person name="Overstreet A.M."/>
            <person name="Ward D.V."/>
            <person name="Phillips G.J."/>
        </authorList>
    </citation>
    <scope>NUCLEOTIDE SEQUENCE [LARGE SCALE GENOMIC DNA]</scope>
    <source>
        <strain evidence="1 2">ASF492</strain>
    </source>
</reference>
<gene>
    <name evidence="1" type="ORF">C823_02613</name>
</gene>
<dbReference type="HOGENOM" id="CLU_2843328_0_0_9"/>
<evidence type="ECO:0008006" key="3">
    <source>
        <dbReference type="Google" id="ProtNLM"/>
    </source>
</evidence>
<dbReference type="AlphaFoldDB" id="N2AIL4"/>
<dbReference type="eggNOG" id="ENOG50333F2">
    <property type="taxonomic scope" value="Bacteria"/>
</dbReference>
<dbReference type="PATRIC" id="fig|1235802.3.peg.2763"/>
<accession>N2AIL4</accession>
<evidence type="ECO:0000313" key="2">
    <source>
        <dbReference type="Proteomes" id="UP000012589"/>
    </source>
</evidence>
<keyword evidence="2" id="KW-1185">Reference proteome</keyword>
<protein>
    <recommendedName>
        <fullName evidence="3">DNA-directed RNA polymerase subunit M</fullName>
    </recommendedName>
</protein>
<sequence length="70" mass="8637">MIKVYICPKCGWMRTVSRRKNVECYKCGEQEMFQVKLTYDKYSEMTLKEREDYSDSWLYIHLRNLKEQNV</sequence>
<dbReference type="OrthoDB" id="1770358at2"/>
<proteinExistence type="predicted"/>
<evidence type="ECO:0000313" key="1">
    <source>
        <dbReference type="EMBL" id="EMZ26120.1"/>
    </source>
</evidence>